<dbReference type="PANTHER" id="PTHR34072:SF58">
    <property type="entry name" value="DNA (CYTOSINE-5-)-METHYLTRANSFERASE"/>
    <property type="match status" value="1"/>
</dbReference>
<dbReference type="Pfam" id="PF17919">
    <property type="entry name" value="RT_RNaseH_2"/>
    <property type="match status" value="1"/>
</dbReference>
<dbReference type="AlphaFoldDB" id="A0A0P5PJQ3"/>
<evidence type="ECO:0000313" key="5">
    <source>
        <dbReference type="EMBL" id="JAN70218.1"/>
    </source>
</evidence>
<dbReference type="GO" id="GO:0003964">
    <property type="term" value="F:RNA-directed DNA polymerase activity"/>
    <property type="evidence" value="ECO:0007669"/>
    <property type="project" value="UniProtKB-KW"/>
</dbReference>
<reference evidence="5" key="1">
    <citation type="submission" date="2015-10" db="EMBL/GenBank/DDBJ databases">
        <title>EvidentialGene: Evidence-directed Construction of Complete mRNA Transcriptomes without Genomes.</title>
        <authorList>
            <person name="Gilbert D.G."/>
        </authorList>
    </citation>
    <scope>NUCLEOTIDE SEQUENCE</scope>
</reference>
<dbReference type="EMBL" id="GDIQ01024519">
    <property type="protein sequence ID" value="JAN70218.1"/>
    <property type="molecule type" value="Transcribed_RNA"/>
</dbReference>
<dbReference type="GO" id="GO:0004519">
    <property type="term" value="F:endonuclease activity"/>
    <property type="evidence" value="ECO:0007669"/>
    <property type="project" value="UniProtKB-KW"/>
</dbReference>
<dbReference type="Gene3D" id="3.10.20.370">
    <property type="match status" value="1"/>
</dbReference>
<accession>A0A0P5PJQ3</accession>
<name>A0A0P5PJQ3_9CRUS</name>
<dbReference type="FunFam" id="3.10.20.370:FF:000001">
    <property type="entry name" value="Retrovirus-related Pol polyprotein from transposon 17.6-like protein"/>
    <property type="match status" value="1"/>
</dbReference>
<evidence type="ECO:0000256" key="3">
    <source>
        <dbReference type="ARBA" id="ARBA00022759"/>
    </source>
</evidence>
<keyword evidence="4" id="KW-0695">RNA-directed DNA polymerase</keyword>
<evidence type="ECO:0000256" key="2">
    <source>
        <dbReference type="ARBA" id="ARBA00022722"/>
    </source>
</evidence>
<dbReference type="SUPFAM" id="SSF56672">
    <property type="entry name" value="DNA/RNA polymerases"/>
    <property type="match status" value="1"/>
</dbReference>
<keyword evidence="3" id="KW-0255">Endonuclease</keyword>
<protein>
    <submittedName>
        <fullName evidence="5">Uncharacterized protein</fullName>
    </submittedName>
</protein>
<keyword evidence="2" id="KW-0540">Nuclease</keyword>
<dbReference type="CDD" id="cd09274">
    <property type="entry name" value="RNase_HI_RT_Ty3"/>
    <property type="match status" value="1"/>
</dbReference>
<keyword evidence="3" id="KW-0378">Hydrolase</keyword>
<keyword evidence="1" id="KW-0808">Transferase</keyword>
<sequence>MKTILISPPTLAHPRYDLPMEIHCDASNYGVGAVLVQKHGDEEHVIAYASRLLSDPEINYSVSEKERLALVWSVRKFRSYIWGLKIRDGSSFYLLAIEETGFVWEACAVEPSALRP</sequence>
<keyword evidence="1" id="KW-0548">Nucleotidyltransferase</keyword>
<dbReference type="PANTHER" id="PTHR34072">
    <property type="entry name" value="ENZYMATIC POLYPROTEIN-RELATED"/>
    <property type="match status" value="1"/>
</dbReference>
<organism evidence="5">
    <name type="scientific">Daphnia magna</name>
    <dbReference type="NCBI Taxonomy" id="35525"/>
    <lineage>
        <taxon>Eukaryota</taxon>
        <taxon>Metazoa</taxon>
        <taxon>Ecdysozoa</taxon>
        <taxon>Arthropoda</taxon>
        <taxon>Crustacea</taxon>
        <taxon>Branchiopoda</taxon>
        <taxon>Diplostraca</taxon>
        <taxon>Cladocera</taxon>
        <taxon>Anomopoda</taxon>
        <taxon>Daphniidae</taxon>
        <taxon>Daphnia</taxon>
    </lineage>
</organism>
<dbReference type="InterPro" id="IPR043502">
    <property type="entry name" value="DNA/RNA_pol_sf"/>
</dbReference>
<proteinExistence type="predicted"/>
<evidence type="ECO:0000256" key="1">
    <source>
        <dbReference type="ARBA" id="ARBA00022695"/>
    </source>
</evidence>
<evidence type="ECO:0000256" key="4">
    <source>
        <dbReference type="ARBA" id="ARBA00022918"/>
    </source>
</evidence>
<dbReference type="InterPro" id="IPR041577">
    <property type="entry name" value="RT_RNaseH_2"/>
</dbReference>